<name>A0A4C1ZI39_EUMVA</name>
<gene>
    <name evidence="2" type="ORF">EVAR_63949_1</name>
</gene>
<keyword evidence="3" id="KW-1185">Reference proteome</keyword>
<accession>A0A4C1ZI39</accession>
<keyword evidence="1" id="KW-0472">Membrane</keyword>
<dbReference type="Proteomes" id="UP000299102">
    <property type="component" value="Unassembled WGS sequence"/>
</dbReference>
<proteinExistence type="predicted"/>
<dbReference type="AlphaFoldDB" id="A0A4C1ZI39"/>
<protein>
    <submittedName>
        <fullName evidence="2">Uncharacterized protein</fullName>
    </submittedName>
</protein>
<feature type="transmembrane region" description="Helical" evidence="1">
    <location>
        <begin position="62"/>
        <end position="80"/>
    </location>
</feature>
<evidence type="ECO:0000313" key="2">
    <source>
        <dbReference type="EMBL" id="GBP88501.1"/>
    </source>
</evidence>
<evidence type="ECO:0000313" key="3">
    <source>
        <dbReference type="Proteomes" id="UP000299102"/>
    </source>
</evidence>
<keyword evidence="1" id="KW-0812">Transmembrane</keyword>
<keyword evidence="1" id="KW-1133">Transmembrane helix</keyword>
<feature type="transmembrane region" description="Helical" evidence="1">
    <location>
        <begin position="6"/>
        <end position="24"/>
    </location>
</feature>
<evidence type="ECO:0000256" key="1">
    <source>
        <dbReference type="SAM" id="Phobius"/>
    </source>
</evidence>
<dbReference type="EMBL" id="BGZK01001938">
    <property type="protein sequence ID" value="GBP88501.1"/>
    <property type="molecule type" value="Genomic_DNA"/>
</dbReference>
<comment type="caution">
    <text evidence="2">The sequence shown here is derived from an EMBL/GenBank/DDBJ whole genome shotgun (WGS) entry which is preliminary data.</text>
</comment>
<sequence length="113" mass="12580">MILIVIPFSVLISALLSMQVYRIFNSDSGPAFDFDPGFDLSHLDSSPVLHSSPALNSVLDTALLRILITLLILMFTPTIMSDLDSVLDFELSRSQLSILFLVPFAIWIARRIV</sequence>
<organism evidence="2 3">
    <name type="scientific">Eumeta variegata</name>
    <name type="common">Bagworm moth</name>
    <name type="synonym">Eumeta japonica</name>
    <dbReference type="NCBI Taxonomy" id="151549"/>
    <lineage>
        <taxon>Eukaryota</taxon>
        <taxon>Metazoa</taxon>
        <taxon>Ecdysozoa</taxon>
        <taxon>Arthropoda</taxon>
        <taxon>Hexapoda</taxon>
        <taxon>Insecta</taxon>
        <taxon>Pterygota</taxon>
        <taxon>Neoptera</taxon>
        <taxon>Endopterygota</taxon>
        <taxon>Lepidoptera</taxon>
        <taxon>Glossata</taxon>
        <taxon>Ditrysia</taxon>
        <taxon>Tineoidea</taxon>
        <taxon>Psychidae</taxon>
        <taxon>Oiketicinae</taxon>
        <taxon>Eumeta</taxon>
    </lineage>
</organism>
<reference evidence="2 3" key="1">
    <citation type="journal article" date="2019" name="Commun. Biol.">
        <title>The bagworm genome reveals a unique fibroin gene that provides high tensile strength.</title>
        <authorList>
            <person name="Kono N."/>
            <person name="Nakamura H."/>
            <person name="Ohtoshi R."/>
            <person name="Tomita M."/>
            <person name="Numata K."/>
            <person name="Arakawa K."/>
        </authorList>
    </citation>
    <scope>NUCLEOTIDE SEQUENCE [LARGE SCALE GENOMIC DNA]</scope>
</reference>